<evidence type="ECO:0000313" key="2">
    <source>
        <dbReference type="EMBL" id="PYI11336.1"/>
    </source>
</evidence>
<evidence type="ECO:0000313" key="3">
    <source>
        <dbReference type="Proteomes" id="UP000248423"/>
    </source>
</evidence>
<feature type="region of interest" description="Disordered" evidence="1">
    <location>
        <begin position="175"/>
        <end position="201"/>
    </location>
</feature>
<protein>
    <submittedName>
        <fullName evidence="2">Uncharacterized protein</fullName>
    </submittedName>
</protein>
<gene>
    <name evidence="2" type="ORF">BO78DRAFT_446298</name>
</gene>
<proteinExistence type="predicted"/>
<organism evidence="2 3">
    <name type="scientific">Aspergillus sclerotiicarbonarius (strain CBS 121057 / IBT 28362)</name>
    <dbReference type="NCBI Taxonomy" id="1448318"/>
    <lineage>
        <taxon>Eukaryota</taxon>
        <taxon>Fungi</taxon>
        <taxon>Dikarya</taxon>
        <taxon>Ascomycota</taxon>
        <taxon>Pezizomycotina</taxon>
        <taxon>Eurotiomycetes</taxon>
        <taxon>Eurotiomycetidae</taxon>
        <taxon>Eurotiales</taxon>
        <taxon>Aspergillaceae</taxon>
        <taxon>Aspergillus</taxon>
        <taxon>Aspergillus subgen. Circumdati</taxon>
    </lineage>
</organism>
<evidence type="ECO:0000256" key="1">
    <source>
        <dbReference type="SAM" id="MobiDB-lite"/>
    </source>
</evidence>
<dbReference type="Proteomes" id="UP000248423">
    <property type="component" value="Unassembled WGS sequence"/>
</dbReference>
<dbReference type="VEuPathDB" id="FungiDB:BO78DRAFT_446298"/>
<dbReference type="EMBL" id="KZ826318">
    <property type="protein sequence ID" value="PYI11336.1"/>
    <property type="molecule type" value="Genomic_DNA"/>
</dbReference>
<name>A0A319EM53_ASPSB</name>
<sequence length="391" mass="42071">MVVPRQRPYASPVHMPSTGWYPPMGYSPNRLFPPVSSPGRVFYAPHYPIPVQLNSQMASPIARSTMVAEDAYMQAIGAWQPQLPLPNSPVGMAMPQARVMFRQPGELMTFPHGPESQGRREPGELMFIGYNPQGPFAPGQLGNSVFVGYNPPTAAQEPFQAPLTPDPTIGCPIQTVPNIPSSNTQARNRSSVGRGRRRPPRIKITMEATDFVKVKTPTAKCDCCNAENREGVWRCKPCGYQECAGCTDLRGPMRLHRDQGQLHAAYFAFNIMLRTTRTVIPEPEPEPEAQPQPGTEADSGRIQSRGGTPAVVEGAAAPDSTCNPADGDGDGNGSGSSDQTSESESESVLSGAEALISFSLKAFASVGTGKSHIQSVDTVESVLTEVHRDPS</sequence>
<keyword evidence="3" id="KW-1185">Reference proteome</keyword>
<feature type="compositionally biased region" description="Polar residues" evidence="1">
    <location>
        <begin position="175"/>
        <end position="186"/>
    </location>
</feature>
<accession>A0A319EM53</accession>
<dbReference type="OrthoDB" id="4510292at2759"/>
<reference evidence="2 3" key="1">
    <citation type="submission" date="2018-02" db="EMBL/GenBank/DDBJ databases">
        <title>The genomes of Aspergillus section Nigri reveals drivers in fungal speciation.</title>
        <authorList>
            <consortium name="DOE Joint Genome Institute"/>
            <person name="Vesth T.C."/>
            <person name="Nybo J."/>
            <person name="Theobald S."/>
            <person name="Brandl J."/>
            <person name="Frisvad J.C."/>
            <person name="Nielsen K.F."/>
            <person name="Lyhne E.K."/>
            <person name="Kogle M.E."/>
            <person name="Kuo A."/>
            <person name="Riley R."/>
            <person name="Clum A."/>
            <person name="Nolan M."/>
            <person name="Lipzen A."/>
            <person name="Salamov A."/>
            <person name="Henrissat B."/>
            <person name="Wiebenga A."/>
            <person name="De vries R.P."/>
            <person name="Grigoriev I.V."/>
            <person name="Mortensen U.H."/>
            <person name="Andersen M.R."/>
            <person name="Baker S.E."/>
        </authorList>
    </citation>
    <scope>NUCLEOTIDE SEQUENCE [LARGE SCALE GENOMIC DNA]</scope>
    <source>
        <strain evidence="2 3">CBS 121057</strain>
    </source>
</reference>
<dbReference type="AlphaFoldDB" id="A0A319EM53"/>
<feature type="region of interest" description="Disordered" evidence="1">
    <location>
        <begin position="281"/>
        <end position="350"/>
    </location>
</feature>